<evidence type="ECO:0000313" key="11">
    <source>
        <dbReference type="EMBL" id="MFC0560355.1"/>
    </source>
</evidence>
<feature type="domain" description="PAS" evidence="9">
    <location>
        <begin position="8"/>
        <end position="58"/>
    </location>
</feature>
<reference evidence="11 12" key="1">
    <citation type="submission" date="2024-09" db="EMBL/GenBank/DDBJ databases">
        <authorList>
            <person name="Sun Q."/>
            <person name="Mori K."/>
        </authorList>
    </citation>
    <scope>NUCLEOTIDE SEQUENCE [LARGE SCALE GENOMIC DNA]</scope>
    <source>
        <strain evidence="11 12">NCAIM B.02301</strain>
    </source>
</reference>
<organism evidence="11 12">
    <name type="scientific">Halalkalibacter alkalisediminis</name>
    <dbReference type="NCBI Taxonomy" id="935616"/>
    <lineage>
        <taxon>Bacteria</taxon>
        <taxon>Bacillati</taxon>
        <taxon>Bacillota</taxon>
        <taxon>Bacilli</taxon>
        <taxon>Bacillales</taxon>
        <taxon>Bacillaceae</taxon>
        <taxon>Halalkalibacter</taxon>
    </lineage>
</organism>
<proteinExistence type="predicted"/>
<dbReference type="InterPro" id="IPR027417">
    <property type="entry name" value="P-loop_NTPase"/>
</dbReference>
<dbReference type="InterPro" id="IPR002078">
    <property type="entry name" value="Sigma_54_int"/>
</dbReference>
<dbReference type="InterPro" id="IPR030828">
    <property type="entry name" value="HTH_TyrR"/>
</dbReference>
<keyword evidence="12" id="KW-1185">Reference proteome</keyword>
<keyword evidence="3" id="KW-0067">ATP-binding</keyword>
<dbReference type="SUPFAM" id="SSF46689">
    <property type="entry name" value="Homeodomain-like"/>
    <property type="match status" value="1"/>
</dbReference>
<evidence type="ECO:0000259" key="9">
    <source>
        <dbReference type="PROSITE" id="PS50112"/>
    </source>
</evidence>
<dbReference type="PROSITE" id="PS00675">
    <property type="entry name" value="SIGMA54_INTERACT_1"/>
    <property type="match status" value="1"/>
</dbReference>
<evidence type="ECO:0000256" key="1">
    <source>
        <dbReference type="ARBA" id="ARBA00022741"/>
    </source>
</evidence>
<dbReference type="Gene3D" id="3.40.50.300">
    <property type="entry name" value="P-loop containing nucleotide triphosphate hydrolases"/>
    <property type="match status" value="1"/>
</dbReference>
<name>A0ABV6NHW4_9BACI</name>
<dbReference type="EMBL" id="JBHLTR010000022">
    <property type="protein sequence ID" value="MFC0560355.1"/>
    <property type="molecule type" value="Genomic_DNA"/>
</dbReference>
<dbReference type="PANTHER" id="PTHR32071:SF57">
    <property type="entry name" value="C4-DICARBOXYLATE TRANSPORT TRANSCRIPTIONAL REGULATORY PROTEIN DCTD"/>
    <property type="match status" value="1"/>
</dbReference>
<dbReference type="CDD" id="cd00009">
    <property type="entry name" value="AAA"/>
    <property type="match status" value="1"/>
</dbReference>
<dbReference type="Pfam" id="PF25601">
    <property type="entry name" value="AAA_lid_14"/>
    <property type="match status" value="1"/>
</dbReference>
<dbReference type="Gene3D" id="1.10.8.60">
    <property type="match status" value="1"/>
</dbReference>
<dbReference type="Pfam" id="PF08448">
    <property type="entry name" value="PAS_4"/>
    <property type="match status" value="1"/>
</dbReference>
<keyword evidence="4" id="KW-0805">Transcription regulation</keyword>
<keyword evidence="1" id="KW-0547">Nucleotide-binding</keyword>
<sequence length="474" mass="54293">MQNKLKLLELELDAILTTSKDNIVITDGEGVVLKVSPNCLDIYGVDYQDMIGKTVFDLEKENILSPSITIKVLKEKKDCQIMQQTKGHRTVLATGMPVFDEDGSIIRVISFSYDLTEIEELKDNFDELQRRMGQYESKIEELQEKGNKGEIVLKSKAILQIWDLIQRISKSEATVVFLGESGVGKNVFARALHNGSDRSKESFIEVNCSAIPDSLFESEMFGFEAGSFTGAHKKGKVGMIELADRGTLFLDEIGELPLSVQAKLLKVLQEKMVTRVGGLKPRKIDFRLIASTNQNLEEMVERGEFRRDLYYRLNVIPIDIPPLRERKEDIAILIQHYVKKFNDKYGTSKQLLPLVIEHLIAYNWPGNVRELENMIERIILTSDQDAIKPSHLPLMVQQSFEDSTQDVFDASLDGEEYMSFKEALENVEKRWLKRAYRQYKTTYEMAEYLGVSQSTVVRKLQKYQLIQKCIKIPK</sequence>
<dbReference type="Gene3D" id="3.30.450.20">
    <property type="entry name" value="PAS domain"/>
    <property type="match status" value="1"/>
</dbReference>
<feature type="coiled-coil region" evidence="7">
    <location>
        <begin position="118"/>
        <end position="145"/>
    </location>
</feature>
<dbReference type="Gene3D" id="1.10.10.60">
    <property type="entry name" value="Homeodomain-like"/>
    <property type="match status" value="1"/>
</dbReference>
<dbReference type="SUPFAM" id="SSF55785">
    <property type="entry name" value="PYP-like sensor domain (PAS domain)"/>
    <property type="match status" value="1"/>
</dbReference>
<gene>
    <name evidence="11" type="ORF">ACFFH4_15205</name>
</gene>
<dbReference type="CDD" id="cd00130">
    <property type="entry name" value="PAS"/>
    <property type="match status" value="1"/>
</dbReference>
<dbReference type="InterPro" id="IPR058031">
    <property type="entry name" value="AAA_lid_NorR"/>
</dbReference>
<dbReference type="InterPro" id="IPR000700">
    <property type="entry name" value="PAS-assoc_C"/>
</dbReference>
<evidence type="ECO:0000256" key="5">
    <source>
        <dbReference type="ARBA" id="ARBA00023163"/>
    </source>
</evidence>
<dbReference type="PROSITE" id="PS00688">
    <property type="entry name" value="SIGMA54_INTERACT_3"/>
    <property type="match status" value="1"/>
</dbReference>
<accession>A0ABV6NHW4</accession>
<dbReference type="InterPro" id="IPR013656">
    <property type="entry name" value="PAS_4"/>
</dbReference>
<dbReference type="InterPro" id="IPR025662">
    <property type="entry name" value="Sigma_54_int_dom_ATP-bd_1"/>
</dbReference>
<dbReference type="RefSeq" id="WP_273847182.1">
    <property type="nucleotide sequence ID" value="NZ_JAQQWT010000023.1"/>
</dbReference>
<keyword evidence="2" id="KW-0058">Aromatic hydrocarbons catabolism</keyword>
<dbReference type="PANTHER" id="PTHR32071">
    <property type="entry name" value="TRANSCRIPTIONAL REGULATORY PROTEIN"/>
    <property type="match status" value="1"/>
</dbReference>
<dbReference type="Pfam" id="PF00158">
    <property type="entry name" value="Sigma54_activat"/>
    <property type="match status" value="1"/>
</dbReference>
<evidence type="ECO:0000256" key="4">
    <source>
        <dbReference type="ARBA" id="ARBA00023015"/>
    </source>
</evidence>
<dbReference type="InterPro" id="IPR003593">
    <property type="entry name" value="AAA+_ATPase"/>
</dbReference>
<feature type="domain" description="PAC" evidence="10">
    <location>
        <begin position="75"/>
        <end position="127"/>
    </location>
</feature>
<dbReference type="Pfam" id="PF18024">
    <property type="entry name" value="HTH_50"/>
    <property type="match status" value="1"/>
</dbReference>
<keyword evidence="5" id="KW-0804">Transcription</keyword>
<evidence type="ECO:0000256" key="7">
    <source>
        <dbReference type="SAM" id="Coils"/>
    </source>
</evidence>
<dbReference type="InterPro" id="IPR025944">
    <property type="entry name" value="Sigma_54_int_dom_CS"/>
</dbReference>
<dbReference type="SMART" id="SM00091">
    <property type="entry name" value="PAS"/>
    <property type="match status" value="1"/>
</dbReference>
<keyword evidence="7" id="KW-0175">Coiled coil</keyword>
<dbReference type="InterPro" id="IPR035965">
    <property type="entry name" value="PAS-like_dom_sf"/>
</dbReference>
<comment type="caution">
    <text evidence="11">The sequence shown here is derived from an EMBL/GenBank/DDBJ whole genome shotgun (WGS) entry which is preliminary data.</text>
</comment>
<evidence type="ECO:0000313" key="12">
    <source>
        <dbReference type="Proteomes" id="UP001589833"/>
    </source>
</evidence>
<dbReference type="PROSITE" id="PS50113">
    <property type="entry name" value="PAC"/>
    <property type="match status" value="1"/>
</dbReference>
<dbReference type="PROSITE" id="PS50045">
    <property type="entry name" value="SIGMA54_INTERACT_4"/>
    <property type="match status" value="1"/>
</dbReference>
<dbReference type="NCBIfam" id="TIGR00229">
    <property type="entry name" value="sensory_box"/>
    <property type="match status" value="1"/>
</dbReference>
<evidence type="ECO:0000256" key="3">
    <source>
        <dbReference type="ARBA" id="ARBA00022840"/>
    </source>
</evidence>
<evidence type="ECO:0000256" key="2">
    <source>
        <dbReference type="ARBA" id="ARBA00022797"/>
    </source>
</evidence>
<dbReference type="PROSITE" id="PS50112">
    <property type="entry name" value="PAS"/>
    <property type="match status" value="1"/>
</dbReference>
<evidence type="ECO:0000256" key="6">
    <source>
        <dbReference type="ARBA" id="ARBA00029500"/>
    </source>
</evidence>
<dbReference type="SMART" id="SM00382">
    <property type="entry name" value="AAA"/>
    <property type="match status" value="1"/>
</dbReference>
<protein>
    <recommendedName>
        <fullName evidence="6">HTH-type transcriptional regulatory protein TyrR</fullName>
    </recommendedName>
</protein>
<dbReference type="InterPro" id="IPR009057">
    <property type="entry name" value="Homeodomain-like_sf"/>
</dbReference>
<evidence type="ECO:0000259" key="10">
    <source>
        <dbReference type="PROSITE" id="PS50113"/>
    </source>
</evidence>
<dbReference type="Proteomes" id="UP001589833">
    <property type="component" value="Unassembled WGS sequence"/>
</dbReference>
<evidence type="ECO:0000259" key="8">
    <source>
        <dbReference type="PROSITE" id="PS50045"/>
    </source>
</evidence>
<dbReference type="SUPFAM" id="SSF52540">
    <property type="entry name" value="P-loop containing nucleoside triphosphate hydrolases"/>
    <property type="match status" value="1"/>
</dbReference>
<feature type="domain" description="Sigma-54 factor interaction" evidence="8">
    <location>
        <begin position="151"/>
        <end position="380"/>
    </location>
</feature>
<dbReference type="InterPro" id="IPR000014">
    <property type="entry name" value="PAS"/>
</dbReference>